<comment type="catalytic activity">
    <reaction evidence="7">
        <text>L-cysteinyl-[prolipoprotein] + a 1,2-diacyl-sn-glycero-3-phospho-(1'-sn-glycerol) = an S-1,2-diacyl-sn-glyceryl-L-cysteinyl-[prolipoprotein] + sn-glycerol 1-phosphate + H(+)</text>
        <dbReference type="Rhea" id="RHEA:56712"/>
        <dbReference type="Rhea" id="RHEA-COMP:14679"/>
        <dbReference type="Rhea" id="RHEA-COMP:14680"/>
        <dbReference type="ChEBI" id="CHEBI:15378"/>
        <dbReference type="ChEBI" id="CHEBI:29950"/>
        <dbReference type="ChEBI" id="CHEBI:57685"/>
        <dbReference type="ChEBI" id="CHEBI:64716"/>
        <dbReference type="ChEBI" id="CHEBI:140658"/>
        <dbReference type="EC" id="2.5.1.145"/>
    </reaction>
</comment>
<evidence type="ECO:0000256" key="7">
    <source>
        <dbReference type="HAMAP-Rule" id="MF_01147"/>
    </source>
</evidence>
<feature type="transmembrane region" description="Helical" evidence="7">
    <location>
        <begin position="211"/>
        <end position="229"/>
    </location>
</feature>
<evidence type="ECO:0000256" key="3">
    <source>
        <dbReference type="ARBA" id="ARBA00022679"/>
    </source>
</evidence>
<dbReference type="Proteomes" id="UP000051739">
    <property type="component" value="Unassembled WGS sequence"/>
</dbReference>
<evidence type="ECO:0000256" key="4">
    <source>
        <dbReference type="ARBA" id="ARBA00022692"/>
    </source>
</evidence>
<evidence type="ECO:0000313" key="8">
    <source>
        <dbReference type="EMBL" id="KRM03732.1"/>
    </source>
</evidence>
<gene>
    <name evidence="7" type="primary">lgt</name>
    <name evidence="8" type="ORF">FC60_GL000102</name>
</gene>
<feature type="transmembrane region" description="Helical" evidence="7">
    <location>
        <begin position="88"/>
        <end position="113"/>
    </location>
</feature>
<reference evidence="8 9" key="1">
    <citation type="journal article" date="2015" name="Genome Announc.">
        <title>Expanding the biotechnology potential of lactobacilli through comparative genomics of 213 strains and associated genera.</title>
        <authorList>
            <person name="Sun Z."/>
            <person name="Harris H.M."/>
            <person name="McCann A."/>
            <person name="Guo C."/>
            <person name="Argimon S."/>
            <person name="Zhang W."/>
            <person name="Yang X."/>
            <person name="Jeffery I.B."/>
            <person name="Cooney J.C."/>
            <person name="Kagawa T.F."/>
            <person name="Liu W."/>
            <person name="Song Y."/>
            <person name="Salvetti E."/>
            <person name="Wrobel A."/>
            <person name="Rasinkangas P."/>
            <person name="Parkhill J."/>
            <person name="Rea M.C."/>
            <person name="O'Sullivan O."/>
            <person name="Ritari J."/>
            <person name="Douillard F.P."/>
            <person name="Paul Ross R."/>
            <person name="Yang R."/>
            <person name="Briner A.E."/>
            <person name="Felis G.E."/>
            <person name="de Vos W.M."/>
            <person name="Barrangou R."/>
            <person name="Klaenhammer T.R."/>
            <person name="Caufield P.W."/>
            <person name="Cui Y."/>
            <person name="Zhang H."/>
            <person name="O'Toole P.W."/>
        </authorList>
    </citation>
    <scope>NUCLEOTIDE SEQUENCE [LARGE SCALE GENOMIC DNA]</scope>
    <source>
        <strain evidence="8 9">DSM 16045</strain>
    </source>
</reference>
<comment type="subcellular location">
    <subcellularLocation>
        <location evidence="7">Cell membrane</location>
        <topology evidence="7">Multi-pass membrane protein</topology>
    </subcellularLocation>
</comment>
<proteinExistence type="inferred from homology"/>
<dbReference type="PROSITE" id="PS01311">
    <property type="entry name" value="LGT"/>
    <property type="match status" value="1"/>
</dbReference>
<dbReference type="RefSeq" id="WP_056936579.1">
    <property type="nucleotide sequence ID" value="NZ_AZFN01000001.1"/>
</dbReference>
<dbReference type="EMBL" id="AZFN01000001">
    <property type="protein sequence ID" value="KRM03732.1"/>
    <property type="molecule type" value="Genomic_DNA"/>
</dbReference>
<dbReference type="InterPro" id="IPR001640">
    <property type="entry name" value="Lgt"/>
</dbReference>
<feature type="transmembrane region" description="Helical" evidence="7">
    <location>
        <begin position="241"/>
        <end position="259"/>
    </location>
</feature>
<keyword evidence="8" id="KW-0449">Lipoprotein</keyword>
<dbReference type="UniPathway" id="UPA00664"/>
<keyword evidence="2 7" id="KW-1003">Cell membrane</keyword>
<feature type="transmembrane region" description="Helical" evidence="7">
    <location>
        <begin position="53"/>
        <end position="76"/>
    </location>
</feature>
<comment type="function">
    <text evidence="7">Catalyzes the transfer of the diacylglyceryl group from phosphatidylglycerol to the sulfhydryl group of the N-terminal cysteine of a prolipoprotein, the first step in the formation of mature lipoproteins.</text>
</comment>
<evidence type="ECO:0000313" key="9">
    <source>
        <dbReference type="Proteomes" id="UP000051739"/>
    </source>
</evidence>
<comment type="pathway">
    <text evidence="7">Protein modification; lipoprotein biosynthesis (diacylglyceryl transfer).</text>
</comment>
<evidence type="ECO:0000256" key="5">
    <source>
        <dbReference type="ARBA" id="ARBA00022989"/>
    </source>
</evidence>
<feature type="binding site" evidence="7">
    <location>
        <position position="139"/>
    </location>
    <ligand>
        <name>a 1,2-diacyl-sn-glycero-3-phospho-(1'-sn-glycerol)</name>
        <dbReference type="ChEBI" id="CHEBI:64716"/>
    </ligand>
</feature>
<evidence type="ECO:0000256" key="2">
    <source>
        <dbReference type="ARBA" id="ARBA00022475"/>
    </source>
</evidence>
<dbReference type="GO" id="GO:0008961">
    <property type="term" value="F:phosphatidylglycerol-prolipoprotein diacylglyceryl transferase activity"/>
    <property type="evidence" value="ECO:0007669"/>
    <property type="project" value="UniProtKB-UniRule"/>
</dbReference>
<keyword evidence="5 7" id="KW-1133">Transmembrane helix</keyword>
<keyword evidence="6 7" id="KW-0472">Membrane</keyword>
<dbReference type="GO" id="GO:0042158">
    <property type="term" value="P:lipoprotein biosynthetic process"/>
    <property type="evidence" value="ECO:0007669"/>
    <property type="project" value="UniProtKB-UniRule"/>
</dbReference>
<keyword evidence="4 7" id="KW-0812">Transmembrane</keyword>
<dbReference type="PANTHER" id="PTHR30589">
    <property type="entry name" value="PROLIPOPROTEIN DIACYLGLYCERYL TRANSFERASE"/>
    <property type="match status" value="1"/>
</dbReference>
<organism evidence="8 9">
    <name type="scientific">Limosilactobacillus gastricus DSM 16045</name>
    <dbReference type="NCBI Taxonomy" id="1423749"/>
    <lineage>
        <taxon>Bacteria</taxon>
        <taxon>Bacillati</taxon>
        <taxon>Bacillota</taxon>
        <taxon>Bacilli</taxon>
        <taxon>Lactobacillales</taxon>
        <taxon>Lactobacillaceae</taxon>
        <taxon>Limosilactobacillus</taxon>
    </lineage>
</organism>
<keyword evidence="3 7" id="KW-0808">Transferase</keyword>
<dbReference type="EC" id="2.5.1.145" evidence="7"/>
<keyword evidence="9" id="KW-1185">Reference proteome</keyword>
<comment type="caution">
    <text evidence="8">The sequence shown here is derived from an EMBL/GenBank/DDBJ whole genome shotgun (WGS) entry which is preliminary data.</text>
</comment>
<evidence type="ECO:0000256" key="6">
    <source>
        <dbReference type="ARBA" id="ARBA00023136"/>
    </source>
</evidence>
<dbReference type="GO" id="GO:0005886">
    <property type="term" value="C:plasma membrane"/>
    <property type="evidence" value="ECO:0007669"/>
    <property type="project" value="UniProtKB-SubCell"/>
</dbReference>
<sequence>MKIELINGAINPIALQWGPFKVHWYGIIIASAVILALWLSIREGRRLGIPEDDFYDVLLWSLPIAVICARTYYVAFQWSYYSHNLSEIIAIWDGGIAIYGALIGGLITILCFCHYRHLDAWRFLDVLAPSVILAQAIGRWGNFMNQEAYGLVTTKAHLMALHLPTWIINQMYIGGAYRVPTYLYESVGDLLGFVILIIIRHHHHWLKQGEILCGYLGWYAVVRMIVEGMRTDSLMLGQLRVSQWLSVVILIAVVIIVIYRRRHFNLPWYSDLIIKEKKL</sequence>
<dbReference type="AlphaFoldDB" id="A0A0R1VJX2"/>
<dbReference type="Pfam" id="PF01790">
    <property type="entry name" value="LGT"/>
    <property type="match status" value="1"/>
</dbReference>
<dbReference type="PANTHER" id="PTHR30589:SF0">
    <property type="entry name" value="PHOSPHATIDYLGLYCEROL--PROLIPOPROTEIN DIACYLGLYCERYL TRANSFERASE"/>
    <property type="match status" value="1"/>
</dbReference>
<dbReference type="NCBIfam" id="TIGR00544">
    <property type="entry name" value="lgt"/>
    <property type="match status" value="1"/>
</dbReference>
<dbReference type="HAMAP" id="MF_01147">
    <property type="entry name" value="Lgt"/>
    <property type="match status" value="1"/>
</dbReference>
<comment type="similarity">
    <text evidence="1 7">Belongs to the Lgt family.</text>
</comment>
<dbReference type="PATRIC" id="fig|1423749.3.peg.102"/>
<name>A0A0R1VJX2_9LACO</name>
<accession>A0A0R1VJX2</accession>
<evidence type="ECO:0000256" key="1">
    <source>
        <dbReference type="ARBA" id="ARBA00007150"/>
    </source>
</evidence>
<feature type="transmembrane region" description="Helical" evidence="7">
    <location>
        <begin position="22"/>
        <end position="41"/>
    </location>
</feature>
<protein>
    <recommendedName>
        <fullName evidence="7">Phosphatidylglycerol--prolipoprotein diacylglyceryl transferase</fullName>
        <ecNumber evidence="7">2.5.1.145</ecNumber>
    </recommendedName>
</protein>